<dbReference type="InterPro" id="IPR011004">
    <property type="entry name" value="Trimer_LpxA-like_sf"/>
</dbReference>
<dbReference type="PANTHER" id="PTHR13061:SF29">
    <property type="entry name" value="GAMMA CARBONIC ANHYDRASE-LIKE 1, MITOCHONDRIAL-RELATED"/>
    <property type="match status" value="1"/>
</dbReference>
<dbReference type="HOGENOM" id="CLU_064827_4_1_4"/>
<dbReference type="Pfam" id="PF00132">
    <property type="entry name" value="Hexapep"/>
    <property type="match status" value="1"/>
</dbReference>
<dbReference type="EMBL" id="CP002745">
    <property type="protein sequence ID" value="AEK61087.1"/>
    <property type="molecule type" value="Genomic_DNA"/>
</dbReference>
<dbReference type="KEGG" id="cfu:CFU_1255"/>
<dbReference type="InterPro" id="IPR050484">
    <property type="entry name" value="Transf_Hexapept/Carb_Anhydrase"/>
</dbReference>
<dbReference type="AlphaFoldDB" id="G0AJF3"/>
<evidence type="ECO:0000313" key="2">
    <source>
        <dbReference type="Proteomes" id="UP000008392"/>
    </source>
</evidence>
<reference evidence="1 2" key="2">
    <citation type="journal article" date="2006" name="J. Microbiol. Methods">
        <title>Genomic flank-sequencing of plasposon insertion sites for rapid identification of functional genes.</title>
        <authorList>
            <person name="Leveau J.H."/>
            <person name="Gerards S."/>
            <person name="Fritsche K."/>
            <person name="Zondag G."/>
            <person name="van Veen J.A."/>
        </authorList>
    </citation>
    <scope>NUCLEOTIDE SEQUENCE [LARGE SCALE GENOMIC DNA]</scope>
    <source>
        <strain evidence="1 2">Ter331</strain>
    </source>
</reference>
<reference evidence="1 2" key="4">
    <citation type="journal article" date="2010" name="Environ. Microbiol.">
        <title>The bacterial genus Collimonas: mycophagy, weathering and other adaptive solutions to life in oligotrophic soil environments.</title>
        <authorList>
            <person name="Leveau J.H."/>
            <person name="Uroz S."/>
            <person name="de Boer W."/>
        </authorList>
    </citation>
    <scope>NUCLEOTIDE SEQUENCE [LARGE SCALE GENOMIC DNA]</scope>
    <source>
        <strain evidence="1 2">Ter331</strain>
    </source>
</reference>
<sequence>MPDNQHFTERILHKFMAIYQLGEHAPDIAPSAYIAPSANLIGKVRIEADASVWFGVTIRGDNELITVGQGSNVQESCTLHTDMGFPLTLGKNVTVGHQAMLHGCTIGDGALIGIQAVILNGAKIGKNCLVGAGALVTEGKEFPDNSLIIGSPAKAVRTLSEQDIAALAGNAAHYIQRGQEYKDSLKLIG</sequence>
<name>G0AJF3_COLFT</name>
<dbReference type="SUPFAM" id="SSF51161">
    <property type="entry name" value="Trimeric LpxA-like enzymes"/>
    <property type="match status" value="1"/>
</dbReference>
<reference evidence="1 2" key="1">
    <citation type="journal article" date="2004" name="Environ. Microbiol.">
        <title>Phylogeny-function analysis of (meta)genomic libraries: screening for expression of ribosomal RNA genes by large-insert library fluorescent in situ hybridization (LIL-FISH).</title>
        <authorList>
            <person name="Leveau J.H."/>
            <person name="Gerards S."/>
            <person name="de Boer W."/>
            <person name="van Veen J.A."/>
        </authorList>
    </citation>
    <scope>NUCLEOTIDE SEQUENCE [LARGE SCALE GENOMIC DNA]</scope>
    <source>
        <strain evidence="1 2">Ter331</strain>
    </source>
</reference>
<reference evidence="1 2" key="3">
    <citation type="journal article" date="2008" name="FEMS Microbiol. Ecol.">
        <title>Identification and characterization of genes underlying chitinolysis in Collimonas fungivorans Ter331.</title>
        <authorList>
            <person name="Fritsche K."/>
            <person name="de Boer W."/>
            <person name="Gerards S."/>
            <person name="van den Berg M."/>
            <person name="van Veen J.A."/>
            <person name="Leveau J.H."/>
        </authorList>
    </citation>
    <scope>NUCLEOTIDE SEQUENCE [LARGE SCALE GENOMIC DNA]</scope>
    <source>
        <strain evidence="1 2">Ter331</strain>
    </source>
</reference>
<evidence type="ECO:0000313" key="1">
    <source>
        <dbReference type="EMBL" id="AEK61087.1"/>
    </source>
</evidence>
<dbReference type="PANTHER" id="PTHR13061">
    <property type="entry name" value="DYNACTIN SUBUNIT P25"/>
    <property type="match status" value="1"/>
</dbReference>
<dbReference type="CDD" id="cd04645">
    <property type="entry name" value="LbH_gamma_CA_like"/>
    <property type="match status" value="1"/>
</dbReference>
<keyword evidence="2" id="KW-1185">Reference proteome</keyword>
<gene>
    <name evidence="1" type="ordered locus">CFU_1255</name>
</gene>
<reference evidence="2" key="6">
    <citation type="submission" date="2011-05" db="EMBL/GenBank/DDBJ databases">
        <title>Complete sequence of Collimonas fungivorans Ter331.</title>
        <authorList>
            <person name="Leveau J.H."/>
        </authorList>
    </citation>
    <scope>NUCLEOTIDE SEQUENCE [LARGE SCALE GENOMIC DNA]</scope>
    <source>
        <strain evidence="2">Ter331</strain>
    </source>
</reference>
<dbReference type="InterPro" id="IPR047324">
    <property type="entry name" value="LbH_gamma_CA-like"/>
</dbReference>
<accession>G0AJF3</accession>
<dbReference type="STRING" id="1005048.CFU_1255"/>
<keyword evidence="1" id="KW-0808">Transferase</keyword>
<organism evidence="1 2">
    <name type="scientific">Collimonas fungivorans (strain Ter331)</name>
    <dbReference type="NCBI Taxonomy" id="1005048"/>
    <lineage>
        <taxon>Bacteria</taxon>
        <taxon>Pseudomonadati</taxon>
        <taxon>Pseudomonadota</taxon>
        <taxon>Betaproteobacteria</taxon>
        <taxon>Burkholderiales</taxon>
        <taxon>Oxalobacteraceae</taxon>
        <taxon>Collimonas</taxon>
    </lineage>
</organism>
<dbReference type="GO" id="GO:0016740">
    <property type="term" value="F:transferase activity"/>
    <property type="evidence" value="ECO:0007669"/>
    <property type="project" value="UniProtKB-KW"/>
</dbReference>
<protein>
    <submittedName>
        <fullName evidence="1">Putative transferase</fullName>
    </submittedName>
</protein>
<reference evidence="1 2" key="5">
    <citation type="journal article" date="2011" name="ISME J.">
        <title>Dual transcriptional profiling of a bacterial/fungal confrontation: Collimonas fungivorans versus Aspergillus niger.</title>
        <authorList>
            <person name="Mela F."/>
            <person name="Fritsche K."/>
            <person name="de Boer W."/>
            <person name="van Veen J.A."/>
            <person name="de Graaff L.H."/>
            <person name="van den Berg M."/>
            <person name="Leveau J.H."/>
        </authorList>
    </citation>
    <scope>NUCLEOTIDE SEQUENCE [LARGE SCALE GENOMIC DNA]</scope>
    <source>
        <strain evidence="1 2">Ter331</strain>
    </source>
</reference>
<proteinExistence type="predicted"/>
<dbReference type="Gene3D" id="2.160.10.10">
    <property type="entry name" value="Hexapeptide repeat proteins"/>
    <property type="match status" value="1"/>
</dbReference>
<dbReference type="eggNOG" id="COG0663">
    <property type="taxonomic scope" value="Bacteria"/>
</dbReference>
<dbReference type="InterPro" id="IPR001451">
    <property type="entry name" value="Hexapep"/>
</dbReference>
<dbReference type="Proteomes" id="UP000008392">
    <property type="component" value="Chromosome"/>
</dbReference>